<dbReference type="Proteomes" id="UP001159363">
    <property type="component" value="Chromosome 12"/>
</dbReference>
<evidence type="ECO:0000313" key="2">
    <source>
        <dbReference type="Proteomes" id="UP001159363"/>
    </source>
</evidence>
<proteinExistence type="predicted"/>
<dbReference type="EMBL" id="JARBHB010000013">
    <property type="protein sequence ID" value="KAJ8869907.1"/>
    <property type="molecule type" value="Genomic_DNA"/>
</dbReference>
<evidence type="ECO:0000313" key="1">
    <source>
        <dbReference type="EMBL" id="KAJ8869907.1"/>
    </source>
</evidence>
<gene>
    <name evidence="1" type="ORF">PR048_028916</name>
</gene>
<protein>
    <submittedName>
        <fullName evidence="1">Uncharacterized protein</fullName>
    </submittedName>
</protein>
<comment type="caution">
    <text evidence="1">The sequence shown here is derived from an EMBL/GenBank/DDBJ whole genome shotgun (WGS) entry which is preliminary data.</text>
</comment>
<sequence>MLAPPVCLSAPQPGIAAVNHSRASPETVAGGGFGEIFLGEGRDELGHSRPRITGAGGRCQLQPALWDMRVTERGNEESQFSVTTTYRVRCWKCPPSDLERRECVSVHRHGVDGSAAYFCRGDTCTARFLEAVCRIASDLSLRGVGVVAKPHAKSVVQKLVAKWRAHLPQGQWRPLPAPTLVVDRLSQVLVGTALLREKFIRVTLSSFKMATLGAVQNSLEENLNFRIAVRWLPPSFTRPNAGWDAVRGSCSRPVYSVERLAVVGVERVGKERGEVLFKGWNAYQEAALGIPIASGKLFQGERNILKNGERPMLLSGMSPIKANRVQSPAGSQVFCTGQSCRTMPMVNGFSRGSPISPAPSFRHRSIFTSITLIGSQYLAVMSRQTLFTSLHFTMLSVAVACRLLIGPILTPRPPNRSEPSAAETSRFVCFHANVGQQEVEPILKNHASTNGRTEGLSGAVYVLDEVVVVARAAIERTEVVFGRVRKRFVSLLQPVIQNVQCMARGLDHVTVGCSQPLHSGAAPYSPRFTLIGSQYFDVKIRLNLFTPLH</sequence>
<reference evidence="1 2" key="1">
    <citation type="submission" date="2023-02" db="EMBL/GenBank/DDBJ databases">
        <title>LHISI_Scaffold_Assembly.</title>
        <authorList>
            <person name="Stuart O.P."/>
            <person name="Cleave R."/>
            <person name="Magrath M.J.L."/>
            <person name="Mikheyev A.S."/>
        </authorList>
    </citation>
    <scope>NUCLEOTIDE SEQUENCE [LARGE SCALE GENOMIC DNA]</scope>
    <source>
        <strain evidence="1">Daus_M_001</strain>
        <tissue evidence="1">Leg muscle</tissue>
    </source>
</reference>
<name>A0ABQ9GEJ8_9NEOP</name>
<accession>A0ABQ9GEJ8</accession>
<organism evidence="1 2">
    <name type="scientific">Dryococelus australis</name>
    <dbReference type="NCBI Taxonomy" id="614101"/>
    <lineage>
        <taxon>Eukaryota</taxon>
        <taxon>Metazoa</taxon>
        <taxon>Ecdysozoa</taxon>
        <taxon>Arthropoda</taxon>
        <taxon>Hexapoda</taxon>
        <taxon>Insecta</taxon>
        <taxon>Pterygota</taxon>
        <taxon>Neoptera</taxon>
        <taxon>Polyneoptera</taxon>
        <taxon>Phasmatodea</taxon>
        <taxon>Verophasmatodea</taxon>
        <taxon>Anareolatae</taxon>
        <taxon>Phasmatidae</taxon>
        <taxon>Eurycanthinae</taxon>
        <taxon>Dryococelus</taxon>
    </lineage>
</organism>
<keyword evidence="2" id="KW-1185">Reference proteome</keyword>